<evidence type="ECO:0000259" key="5">
    <source>
        <dbReference type="PROSITE" id="PS50931"/>
    </source>
</evidence>
<feature type="domain" description="HTH lysR-type" evidence="5">
    <location>
        <begin position="1"/>
        <end position="59"/>
    </location>
</feature>
<dbReference type="KEGG" id="gai:IMCC3135_26185"/>
<dbReference type="Gene3D" id="3.40.190.290">
    <property type="match status" value="1"/>
</dbReference>
<keyword evidence="7" id="KW-1185">Reference proteome</keyword>
<dbReference type="AlphaFoldDB" id="A0A2Z2NUQ0"/>
<organism evidence="6 7">
    <name type="scientific">Granulosicoccus antarcticus IMCC3135</name>
    <dbReference type="NCBI Taxonomy" id="1192854"/>
    <lineage>
        <taxon>Bacteria</taxon>
        <taxon>Pseudomonadati</taxon>
        <taxon>Pseudomonadota</taxon>
        <taxon>Gammaproteobacteria</taxon>
        <taxon>Chromatiales</taxon>
        <taxon>Granulosicoccaceae</taxon>
        <taxon>Granulosicoccus</taxon>
    </lineage>
</organism>
<accession>A0A2Z2NUQ0</accession>
<dbReference type="SUPFAM" id="SSF53850">
    <property type="entry name" value="Periplasmic binding protein-like II"/>
    <property type="match status" value="1"/>
</dbReference>
<dbReference type="InterPro" id="IPR036390">
    <property type="entry name" value="WH_DNA-bd_sf"/>
</dbReference>
<dbReference type="Gene3D" id="1.10.10.10">
    <property type="entry name" value="Winged helix-like DNA-binding domain superfamily/Winged helix DNA-binding domain"/>
    <property type="match status" value="1"/>
</dbReference>
<protein>
    <submittedName>
        <fullName evidence="6">HTH-type transcriptional regulator DmlR</fullName>
    </submittedName>
</protein>
<evidence type="ECO:0000313" key="7">
    <source>
        <dbReference type="Proteomes" id="UP000250079"/>
    </source>
</evidence>
<evidence type="ECO:0000256" key="2">
    <source>
        <dbReference type="ARBA" id="ARBA00023015"/>
    </source>
</evidence>
<sequence>MDRFEDLRTFVRVSELSSVSKAAAELQRAPSAVSRRLSELEARLGSQLLTRTTRQIVLTDAGERFLVRAQQILADLEEAEECVGEDVQSLTGTLRLTAPLSFGLKHLTPAITGFLKANPDLQIDMDLNDQHRDLISNRLDLAIRIGTLHDSSLKSRLLAPINQIVAAAPSFWKEHGKPAFAAELSRYPGLCYSNLASPGRWSYTDASGKPGLVDIHSIRMLANNGDVLLSSAIDGLGILLEPTFLMNDAILNGSLEPVLMDHHWGRHGLHAVYPDTRFLPARTRAFIDYLVNNFGDTPLWDECLKP</sequence>
<dbReference type="SUPFAM" id="SSF46785">
    <property type="entry name" value="Winged helix' DNA-binding domain"/>
    <property type="match status" value="1"/>
</dbReference>
<dbReference type="GO" id="GO:0003700">
    <property type="term" value="F:DNA-binding transcription factor activity"/>
    <property type="evidence" value="ECO:0007669"/>
    <property type="project" value="InterPro"/>
</dbReference>
<dbReference type="FunFam" id="1.10.10.10:FF:000001">
    <property type="entry name" value="LysR family transcriptional regulator"/>
    <property type="match status" value="1"/>
</dbReference>
<dbReference type="Proteomes" id="UP000250079">
    <property type="component" value="Chromosome"/>
</dbReference>
<comment type="similarity">
    <text evidence="1">Belongs to the LysR transcriptional regulatory family.</text>
</comment>
<evidence type="ECO:0000256" key="4">
    <source>
        <dbReference type="ARBA" id="ARBA00023163"/>
    </source>
</evidence>
<dbReference type="GO" id="GO:0003677">
    <property type="term" value="F:DNA binding"/>
    <property type="evidence" value="ECO:0007669"/>
    <property type="project" value="UniProtKB-KW"/>
</dbReference>
<proteinExistence type="inferred from homology"/>
<dbReference type="PANTHER" id="PTHR30537:SF5">
    <property type="entry name" value="HTH-TYPE TRANSCRIPTIONAL ACTIVATOR TTDR-RELATED"/>
    <property type="match status" value="1"/>
</dbReference>
<reference evidence="6 7" key="1">
    <citation type="submission" date="2016-12" db="EMBL/GenBank/DDBJ databases">
        <authorList>
            <person name="Song W.-J."/>
            <person name="Kurnit D.M."/>
        </authorList>
    </citation>
    <scope>NUCLEOTIDE SEQUENCE [LARGE SCALE GENOMIC DNA]</scope>
    <source>
        <strain evidence="6 7">IMCC3135</strain>
    </source>
</reference>
<evidence type="ECO:0000256" key="1">
    <source>
        <dbReference type="ARBA" id="ARBA00009437"/>
    </source>
</evidence>
<dbReference type="InterPro" id="IPR000847">
    <property type="entry name" value="LysR_HTH_N"/>
</dbReference>
<keyword evidence="2" id="KW-0805">Transcription regulation</keyword>
<gene>
    <name evidence="6" type="primary">dmlR_11</name>
    <name evidence="6" type="ORF">IMCC3135_26185</name>
</gene>
<evidence type="ECO:0000313" key="6">
    <source>
        <dbReference type="EMBL" id="ASJ75292.1"/>
    </source>
</evidence>
<dbReference type="Pfam" id="PF03466">
    <property type="entry name" value="LysR_substrate"/>
    <property type="match status" value="1"/>
</dbReference>
<dbReference type="CDD" id="cd08422">
    <property type="entry name" value="PBP2_CrgA_like"/>
    <property type="match status" value="1"/>
</dbReference>
<dbReference type="PROSITE" id="PS50931">
    <property type="entry name" value="HTH_LYSR"/>
    <property type="match status" value="1"/>
</dbReference>
<evidence type="ECO:0000256" key="3">
    <source>
        <dbReference type="ARBA" id="ARBA00023125"/>
    </source>
</evidence>
<dbReference type="InterPro" id="IPR058163">
    <property type="entry name" value="LysR-type_TF_proteobact-type"/>
</dbReference>
<dbReference type="PANTHER" id="PTHR30537">
    <property type="entry name" value="HTH-TYPE TRANSCRIPTIONAL REGULATOR"/>
    <property type="match status" value="1"/>
</dbReference>
<keyword evidence="4" id="KW-0804">Transcription</keyword>
<keyword evidence="3" id="KW-0238">DNA-binding</keyword>
<dbReference type="EMBL" id="CP018632">
    <property type="protein sequence ID" value="ASJ75292.1"/>
    <property type="molecule type" value="Genomic_DNA"/>
</dbReference>
<dbReference type="RefSeq" id="WP_088920223.1">
    <property type="nucleotide sequence ID" value="NZ_CP018632.1"/>
</dbReference>
<name>A0A2Z2NUQ0_9GAMM</name>
<dbReference type="InterPro" id="IPR036388">
    <property type="entry name" value="WH-like_DNA-bd_sf"/>
</dbReference>
<dbReference type="InterPro" id="IPR005119">
    <property type="entry name" value="LysR_subst-bd"/>
</dbReference>
<dbReference type="OrthoDB" id="8885940at2"/>
<dbReference type="Pfam" id="PF00126">
    <property type="entry name" value="HTH_1"/>
    <property type="match status" value="1"/>
</dbReference>